<dbReference type="AlphaFoldDB" id="A0A915IZQ1"/>
<proteinExistence type="predicted"/>
<dbReference type="Proteomes" id="UP000887565">
    <property type="component" value="Unplaced"/>
</dbReference>
<keyword evidence="1" id="KW-1185">Reference proteome</keyword>
<evidence type="ECO:0000313" key="2">
    <source>
        <dbReference type="WBParaSite" id="nRc.2.0.1.t18912-RA"/>
    </source>
</evidence>
<evidence type="ECO:0000313" key="1">
    <source>
        <dbReference type="Proteomes" id="UP000887565"/>
    </source>
</evidence>
<name>A0A915IZQ1_ROMCU</name>
<dbReference type="WBParaSite" id="nRc.2.0.1.t18912-RA">
    <property type="protein sequence ID" value="nRc.2.0.1.t18912-RA"/>
    <property type="gene ID" value="nRc.2.0.1.g18912"/>
</dbReference>
<protein>
    <submittedName>
        <fullName evidence="2">Uncharacterized protein</fullName>
    </submittedName>
</protein>
<reference evidence="2" key="1">
    <citation type="submission" date="2022-11" db="UniProtKB">
        <authorList>
            <consortium name="WormBaseParasite"/>
        </authorList>
    </citation>
    <scope>IDENTIFICATION</scope>
</reference>
<accession>A0A915IZQ1</accession>
<organism evidence="1 2">
    <name type="scientific">Romanomermis culicivorax</name>
    <name type="common">Nematode worm</name>
    <dbReference type="NCBI Taxonomy" id="13658"/>
    <lineage>
        <taxon>Eukaryota</taxon>
        <taxon>Metazoa</taxon>
        <taxon>Ecdysozoa</taxon>
        <taxon>Nematoda</taxon>
        <taxon>Enoplea</taxon>
        <taxon>Dorylaimia</taxon>
        <taxon>Mermithida</taxon>
        <taxon>Mermithoidea</taxon>
        <taxon>Mermithidae</taxon>
        <taxon>Romanomermis</taxon>
    </lineage>
</organism>
<sequence>MGAVVATAVEMLLASDVENLVLLPRFCKKLTAPGIANLEFCGLGKDDRCQLPMWLEQGVFDIKVSDAAVLLPFMLSNSSIDEPQEFAGDANCLL</sequence>